<proteinExistence type="predicted"/>
<dbReference type="Gene3D" id="1.10.760.10">
    <property type="entry name" value="Cytochrome c-like domain"/>
    <property type="match status" value="1"/>
</dbReference>
<keyword evidence="1 4" id="KW-0349">Heme</keyword>
<dbReference type="InterPro" id="IPR036909">
    <property type="entry name" value="Cyt_c-like_dom_sf"/>
</dbReference>
<dbReference type="AlphaFoldDB" id="A0A975TWA0"/>
<dbReference type="PANTHER" id="PTHR35008:SF8">
    <property type="entry name" value="ALCOHOL DEHYDROGENASE CYTOCHROME C SUBUNIT"/>
    <property type="match status" value="1"/>
</dbReference>
<evidence type="ECO:0000259" key="5">
    <source>
        <dbReference type="PROSITE" id="PS51007"/>
    </source>
</evidence>
<protein>
    <submittedName>
        <fullName evidence="6">Cytochrome c</fullName>
    </submittedName>
</protein>
<dbReference type="SUPFAM" id="SSF46626">
    <property type="entry name" value="Cytochrome c"/>
    <property type="match status" value="1"/>
</dbReference>
<keyword evidence="7" id="KW-1185">Reference proteome</keyword>
<evidence type="ECO:0000256" key="3">
    <source>
        <dbReference type="ARBA" id="ARBA00023004"/>
    </source>
</evidence>
<dbReference type="InterPro" id="IPR009056">
    <property type="entry name" value="Cyt_c-like_dom"/>
</dbReference>
<dbReference type="GO" id="GO:0009055">
    <property type="term" value="F:electron transfer activity"/>
    <property type="evidence" value="ECO:0007669"/>
    <property type="project" value="InterPro"/>
</dbReference>
<evidence type="ECO:0000256" key="4">
    <source>
        <dbReference type="PROSITE-ProRule" id="PRU00433"/>
    </source>
</evidence>
<dbReference type="GO" id="GO:0020037">
    <property type="term" value="F:heme binding"/>
    <property type="evidence" value="ECO:0007669"/>
    <property type="project" value="InterPro"/>
</dbReference>
<reference evidence="6 7" key="1">
    <citation type="submission" date="2021-07" db="EMBL/GenBank/DDBJ databases">
        <title>Karlodiniumbacter phycospheric gen. nov., sp. nov., a phycosphere bacterium isolated from karlodinium veneficum.</title>
        <authorList>
            <person name="Peng Y."/>
            <person name="Jiang L."/>
            <person name="Lee J."/>
        </authorList>
    </citation>
    <scope>NUCLEOTIDE SEQUENCE</scope>
    <source>
        <strain evidence="6 7">N5</strain>
    </source>
</reference>
<dbReference type="Proteomes" id="UP000693972">
    <property type="component" value="Unassembled WGS sequence"/>
</dbReference>
<organism evidence="6">
    <name type="scientific">Gymnodinialimonas phycosphaerae</name>
    <dbReference type="NCBI Taxonomy" id="2841589"/>
    <lineage>
        <taxon>Bacteria</taxon>
        <taxon>Pseudomonadati</taxon>
        <taxon>Pseudomonadota</taxon>
        <taxon>Alphaproteobacteria</taxon>
        <taxon>Rhodobacterales</taxon>
        <taxon>Paracoccaceae</taxon>
        <taxon>Gymnodinialimonas</taxon>
    </lineage>
</organism>
<sequence>MFNAAGCGSCHAIDGDDRILAGGMDFLIGRVGTLYAPNITAHPTAGIGNWSRADFLNAVLRGVSPEGETYLGAAFPLPAYARMNPEDAVDLQAYLTTLPQSDAPSRDHAVNFLGDAYLSLFSRDQPGLMGHADPQLERG</sequence>
<keyword evidence="3 4" id="KW-0408">Iron</keyword>
<evidence type="ECO:0000313" key="7">
    <source>
        <dbReference type="Proteomes" id="UP000693972"/>
    </source>
</evidence>
<accession>A0A975TWA0</accession>
<evidence type="ECO:0000313" key="6">
    <source>
        <dbReference type="EMBL" id="QXL88782.1"/>
    </source>
</evidence>
<dbReference type="EMBL" id="CP078073">
    <property type="protein sequence ID" value="QXL88782.1"/>
    <property type="molecule type" value="Genomic_DNA"/>
</dbReference>
<feature type="domain" description="Cytochrome c" evidence="5">
    <location>
        <begin position="1"/>
        <end position="99"/>
    </location>
</feature>
<evidence type="ECO:0000256" key="1">
    <source>
        <dbReference type="ARBA" id="ARBA00022617"/>
    </source>
</evidence>
<gene>
    <name evidence="6" type="ORF">KUL25_04495</name>
</gene>
<dbReference type="InterPro" id="IPR051459">
    <property type="entry name" value="Cytochrome_c-type_DH"/>
</dbReference>
<name>A0A975TWA0_9RHOB</name>
<dbReference type="EMBL" id="JAIMBW010000001">
    <property type="protein sequence ID" value="MBY4892018.1"/>
    <property type="molecule type" value="Genomic_DNA"/>
</dbReference>
<dbReference type="GO" id="GO:0046872">
    <property type="term" value="F:metal ion binding"/>
    <property type="evidence" value="ECO:0007669"/>
    <property type="project" value="UniProtKB-KW"/>
</dbReference>
<dbReference type="Pfam" id="PF00034">
    <property type="entry name" value="Cytochrom_C"/>
    <property type="match status" value="1"/>
</dbReference>
<dbReference type="PANTHER" id="PTHR35008">
    <property type="entry name" value="BLL4482 PROTEIN-RELATED"/>
    <property type="match status" value="1"/>
</dbReference>
<keyword evidence="2 4" id="KW-0479">Metal-binding</keyword>
<dbReference type="PROSITE" id="PS51007">
    <property type="entry name" value="CYTC"/>
    <property type="match status" value="1"/>
</dbReference>
<evidence type="ECO:0000256" key="2">
    <source>
        <dbReference type="ARBA" id="ARBA00022723"/>
    </source>
</evidence>